<sequence>MKQIELKILDPRVGQEFPLPAYATPGSAGMDLRVCIDTPLTLEAGQSVLLPTGLAIHIQDPTLAATILPRSGLGHKHGLVLGNLVGLIDSDYQGELKVSLWNRSQTPYTIEPGERVAQLVILPVVQAQFALVDEFNQSERGSGGFGHSGSH</sequence>
<keyword evidence="8" id="KW-1185">Reference proteome</keyword>
<comment type="similarity">
    <text evidence="1 5">Belongs to the dUTPase family.</text>
</comment>
<feature type="binding site" evidence="5">
    <location>
        <begin position="87"/>
        <end position="89"/>
    </location>
    <ligand>
        <name>substrate</name>
    </ligand>
</feature>
<evidence type="ECO:0000256" key="2">
    <source>
        <dbReference type="ARBA" id="ARBA00022801"/>
    </source>
</evidence>
<proteinExistence type="inferred from homology"/>
<comment type="cofactor">
    <cofactor evidence="5">
        <name>Mg(2+)</name>
        <dbReference type="ChEBI" id="CHEBI:18420"/>
    </cofactor>
</comment>
<evidence type="ECO:0000256" key="1">
    <source>
        <dbReference type="ARBA" id="ARBA00006581"/>
    </source>
</evidence>
<evidence type="ECO:0000313" key="8">
    <source>
        <dbReference type="Proteomes" id="UP001629953"/>
    </source>
</evidence>
<dbReference type="InterPro" id="IPR033704">
    <property type="entry name" value="dUTPase_trimeric"/>
</dbReference>
<dbReference type="Gene3D" id="2.70.40.10">
    <property type="match status" value="1"/>
</dbReference>
<reference evidence="7 8" key="1">
    <citation type="journal article" date="2013" name="Int. J. Syst. Evol. Microbiol.">
        <title>Celerinatantimonas yamalensis sp. nov., a cold-adapted diazotrophic bacterium from a cold permafrost brine.</title>
        <authorList>
            <person name="Shcherbakova V."/>
            <person name="Chuvilskaya N."/>
            <person name="Rivkina E."/>
            <person name="Demidov N."/>
            <person name="Uchaeva V."/>
            <person name="Suetin S."/>
            <person name="Suzina N."/>
            <person name="Gilichinsky D."/>
        </authorList>
    </citation>
    <scope>NUCLEOTIDE SEQUENCE [LARGE SCALE GENOMIC DNA]</scope>
    <source>
        <strain evidence="7 8">C7</strain>
    </source>
</reference>
<comment type="caution">
    <text evidence="5">Lacks conserved residue(s) required for the propagation of feature annotation.</text>
</comment>
<name>A0ABW9GB78_9GAMM</name>
<dbReference type="CDD" id="cd07557">
    <property type="entry name" value="trimeric_dUTPase"/>
    <property type="match status" value="1"/>
</dbReference>
<keyword evidence="5" id="KW-0460">Magnesium</keyword>
<keyword evidence="3 5" id="KW-0546">Nucleotide metabolism</keyword>
<evidence type="ECO:0000313" key="7">
    <source>
        <dbReference type="EMBL" id="MFM2486990.1"/>
    </source>
</evidence>
<evidence type="ECO:0000256" key="4">
    <source>
        <dbReference type="ARBA" id="ARBA00047686"/>
    </source>
</evidence>
<comment type="catalytic activity">
    <reaction evidence="4 5">
        <text>dUTP + H2O = dUMP + diphosphate + H(+)</text>
        <dbReference type="Rhea" id="RHEA:10248"/>
        <dbReference type="ChEBI" id="CHEBI:15377"/>
        <dbReference type="ChEBI" id="CHEBI:15378"/>
        <dbReference type="ChEBI" id="CHEBI:33019"/>
        <dbReference type="ChEBI" id="CHEBI:61555"/>
        <dbReference type="ChEBI" id="CHEBI:246422"/>
        <dbReference type="EC" id="3.6.1.23"/>
    </reaction>
</comment>
<dbReference type="InterPro" id="IPR036157">
    <property type="entry name" value="dUTPase-like_sf"/>
</dbReference>
<keyword evidence="5" id="KW-0479">Metal-binding</keyword>
<dbReference type="HAMAP" id="MF_00116">
    <property type="entry name" value="dUTPase_bact"/>
    <property type="match status" value="1"/>
</dbReference>
<dbReference type="Pfam" id="PF00692">
    <property type="entry name" value="dUTPase"/>
    <property type="match status" value="1"/>
</dbReference>
<comment type="caution">
    <text evidence="7">The sequence shown here is derived from an EMBL/GenBank/DDBJ whole genome shotgun (WGS) entry which is preliminary data.</text>
</comment>
<dbReference type="Proteomes" id="UP001629953">
    <property type="component" value="Unassembled WGS sequence"/>
</dbReference>
<gene>
    <name evidence="5 7" type="primary">dut</name>
    <name evidence="7" type="ORF">ABUE30_18345</name>
</gene>
<dbReference type="EMBL" id="JBEQCT010000014">
    <property type="protein sequence ID" value="MFM2486990.1"/>
    <property type="molecule type" value="Genomic_DNA"/>
</dbReference>
<feature type="binding site" evidence="5">
    <location>
        <position position="83"/>
    </location>
    <ligand>
        <name>substrate</name>
    </ligand>
</feature>
<dbReference type="NCBIfam" id="NF001862">
    <property type="entry name" value="PRK00601.1"/>
    <property type="match status" value="1"/>
</dbReference>
<dbReference type="InterPro" id="IPR008181">
    <property type="entry name" value="dUTPase"/>
</dbReference>
<protein>
    <recommendedName>
        <fullName evidence="5">Deoxyuridine 5'-triphosphate nucleotidohydrolase</fullName>
        <shortName evidence="5">dUTPase</shortName>
        <ecNumber evidence="5">3.6.1.23</ecNumber>
    </recommendedName>
    <alternativeName>
        <fullName evidence="5">dUTP pyrophosphatase</fullName>
    </alternativeName>
</protein>
<evidence type="ECO:0000256" key="3">
    <source>
        <dbReference type="ARBA" id="ARBA00023080"/>
    </source>
</evidence>
<evidence type="ECO:0000259" key="6">
    <source>
        <dbReference type="Pfam" id="PF00692"/>
    </source>
</evidence>
<comment type="pathway">
    <text evidence="5">Pyrimidine metabolism; dUMP biosynthesis; dUMP from dCTP (dUTP route): step 2/2.</text>
</comment>
<dbReference type="RefSeq" id="WP_408625289.1">
    <property type="nucleotide sequence ID" value="NZ_JBEQCT010000014.1"/>
</dbReference>
<feature type="binding site" evidence="5">
    <location>
        <begin position="70"/>
        <end position="72"/>
    </location>
    <ligand>
        <name>substrate</name>
    </ligand>
</feature>
<dbReference type="GO" id="GO:0004170">
    <property type="term" value="F:dUTP diphosphatase activity"/>
    <property type="evidence" value="ECO:0007669"/>
    <property type="project" value="UniProtKB-EC"/>
</dbReference>
<feature type="domain" description="dUTPase-like" evidence="6">
    <location>
        <begin position="16"/>
        <end position="149"/>
    </location>
</feature>
<dbReference type="NCBIfam" id="TIGR00576">
    <property type="entry name" value="dut"/>
    <property type="match status" value="1"/>
</dbReference>
<keyword evidence="2 5" id="KW-0378">Hydrolase</keyword>
<dbReference type="EC" id="3.6.1.23" evidence="5"/>
<evidence type="ECO:0000256" key="5">
    <source>
        <dbReference type="HAMAP-Rule" id="MF_00116"/>
    </source>
</evidence>
<organism evidence="7 8">
    <name type="scientific">Celerinatantimonas yamalensis</name>
    <dbReference type="NCBI Taxonomy" id="559956"/>
    <lineage>
        <taxon>Bacteria</taxon>
        <taxon>Pseudomonadati</taxon>
        <taxon>Pseudomonadota</taxon>
        <taxon>Gammaproteobacteria</taxon>
        <taxon>Celerinatantimonadaceae</taxon>
        <taxon>Celerinatantimonas</taxon>
    </lineage>
</organism>
<comment type="function">
    <text evidence="5">This enzyme is involved in nucleotide metabolism: it produces dUMP, the immediate precursor of thymidine nucleotides and it decreases the intracellular concentration of dUTP so that uracil cannot be incorporated into DNA.</text>
</comment>
<accession>A0ABW9GB78</accession>
<dbReference type="SUPFAM" id="SSF51283">
    <property type="entry name" value="dUTPase-like"/>
    <property type="match status" value="1"/>
</dbReference>
<dbReference type="PANTHER" id="PTHR11241">
    <property type="entry name" value="DEOXYURIDINE 5'-TRIPHOSPHATE NUCLEOTIDOHYDROLASE"/>
    <property type="match status" value="1"/>
</dbReference>
<dbReference type="InterPro" id="IPR029054">
    <property type="entry name" value="dUTPase-like"/>
</dbReference>
<dbReference type="PANTHER" id="PTHR11241:SF0">
    <property type="entry name" value="DEOXYURIDINE 5'-TRIPHOSPHATE NUCLEOTIDOHYDROLASE"/>
    <property type="match status" value="1"/>
</dbReference>